<proteinExistence type="predicted"/>
<accession>A0A6S7H3J3</accession>
<name>A0A6S7H3J3_PARCT</name>
<dbReference type="GO" id="GO:0005930">
    <property type="term" value="C:axoneme"/>
    <property type="evidence" value="ECO:0007669"/>
    <property type="project" value="TreeGrafter"/>
</dbReference>
<dbReference type="Pfam" id="PF12366">
    <property type="entry name" value="Casc1_C"/>
    <property type="match status" value="1"/>
</dbReference>
<dbReference type="OrthoDB" id="6021675at2759"/>
<organism evidence="2 3">
    <name type="scientific">Paramuricea clavata</name>
    <name type="common">Red gorgonian</name>
    <name type="synonym">Violescent sea-whip</name>
    <dbReference type="NCBI Taxonomy" id="317549"/>
    <lineage>
        <taxon>Eukaryota</taxon>
        <taxon>Metazoa</taxon>
        <taxon>Cnidaria</taxon>
        <taxon>Anthozoa</taxon>
        <taxon>Octocorallia</taxon>
        <taxon>Malacalcyonacea</taxon>
        <taxon>Plexauridae</taxon>
        <taxon>Paramuricea</taxon>
    </lineage>
</organism>
<dbReference type="PANTHER" id="PTHR20929:SF11">
    <property type="entry name" value="DYNEIN AXONEMAL INTERMEDIATE CHAIN 7"/>
    <property type="match status" value="1"/>
</dbReference>
<dbReference type="AlphaFoldDB" id="A0A6S7H3J3"/>
<comment type="caution">
    <text evidence="2">The sequence shown here is derived from an EMBL/GenBank/DDBJ whole genome shotgun (WGS) entry which is preliminary data.</text>
</comment>
<keyword evidence="3" id="KW-1185">Reference proteome</keyword>
<protein>
    <submittedName>
        <fullName evidence="2">Uncharacterized protein</fullName>
    </submittedName>
</protein>
<dbReference type="GO" id="GO:0048487">
    <property type="term" value="F:beta-tubulin binding"/>
    <property type="evidence" value="ECO:0007669"/>
    <property type="project" value="TreeGrafter"/>
</dbReference>
<dbReference type="Proteomes" id="UP001152795">
    <property type="component" value="Unassembled WGS sequence"/>
</dbReference>
<dbReference type="GO" id="GO:0008017">
    <property type="term" value="F:microtubule binding"/>
    <property type="evidence" value="ECO:0007669"/>
    <property type="project" value="TreeGrafter"/>
</dbReference>
<dbReference type="InterPro" id="IPR023247">
    <property type="entry name" value="IC97/Dnai7-like"/>
</dbReference>
<gene>
    <name evidence="2" type="ORF">PACLA_8A081638</name>
</gene>
<feature type="compositionally biased region" description="Polar residues" evidence="1">
    <location>
        <begin position="59"/>
        <end position="69"/>
    </location>
</feature>
<evidence type="ECO:0000313" key="2">
    <source>
        <dbReference type="EMBL" id="CAB3997266.1"/>
    </source>
</evidence>
<evidence type="ECO:0000256" key="1">
    <source>
        <dbReference type="SAM" id="MobiDB-lite"/>
    </source>
</evidence>
<dbReference type="PRINTS" id="PR02043">
    <property type="entry name" value="CANCERSCCP1"/>
</dbReference>
<feature type="region of interest" description="Disordered" evidence="1">
    <location>
        <begin position="38"/>
        <end position="71"/>
    </location>
</feature>
<dbReference type="InterPro" id="IPR022110">
    <property type="entry name" value="CASC1_C"/>
</dbReference>
<evidence type="ECO:0000313" key="3">
    <source>
        <dbReference type="Proteomes" id="UP001152795"/>
    </source>
</evidence>
<sequence>MDLFELPPQPKVVKNWVMQHIVPPKLVTLPYVCGSKKNEDVTSSENDLPNNDDTEQAADGSTDQTQKVNAGNAPIHVTLRLPADVSYFEQPQVARWEPSKNHWRLDGLSDIQFNDQTNMLRFKTDRFAPIAIFQDLYLNMPFQSWEIRPHGLNSCIFTIVAAAIDLEIEVKDSYCCVAHAEDSVQRLRHLRGKWMYPKDLIKRLKASGVNVFPSVDAEKYVSLNMKDSTLEKNIYDQMSLTASAFAYSWSRWNSDCGKEKIVIQATEQETDEPPMEDDWFIYMASNENSCKLKLSEFDETFSDDVAENTKLHADLYHMVMDGASDSAVTKVKETSFQFFNCVSQLLNATKVLTYS</sequence>
<reference evidence="2" key="1">
    <citation type="submission" date="2020-04" db="EMBL/GenBank/DDBJ databases">
        <authorList>
            <person name="Alioto T."/>
            <person name="Alioto T."/>
            <person name="Gomez Garrido J."/>
        </authorList>
    </citation>
    <scope>NUCLEOTIDE SEQUENCE</scope>
    <source>
        <strain evidence="2">A484AB</strain>
    </source>
</reference>
<dbReference type="PANTHER" id="PTHR20929">
    <property type="entry name" value="LUNG ADENOMA SUSCEPTIBILITY 1-RELATED"/>
    <property type="match status" value="1"/>
</dbReference>
<dbReference type="EMBL" id="CACRXK020003061">
    <property type="protein sequence ID" value="CAB3997266.1"/>
    <property type="molecule type" value="Genomic_DNA"/>
</dbReference>